<accession>A0ABQ6K8J5</accession>
<name>A0ABQ6K8J5_9MICO</name>
<keyword evidence="1" id="KW-0812">Transmembrane</keyword>
<evidence type="ECO:0008006" key="4">
    <source>
        <dbReference type="Google" id="ProtNLM"/>
    </source>
</evidence>
<feature type="transmembrane region" description="Helical" evidence="1">
    <location>
        <begin position="117"/>
        <end position="137"/>
    </location>
</feature>
<comment type="caution">
    <text evidence="2">The sequence shown here is derived from an EMBL/GenBank/DDBJ whole genome shotgun (WGS) entry which is preliminary data.</text>
</comment>
<dbReference type="EMBL" id="BSVB01000001">
    <property type="protein sequence ID" value="GMA95614.1"/>
    <property type="molecule type" value="Genomic_DNA"/>
</dbReference>
<gene>
    <name evidence="2" type="ORF">GCM10025881_24380</name>
</gene>
<protein>
    <recommendedName>
        <fullName evidence="4">DUF1453 domain-containing protein</fullName>
    </recommendedName>
</protein>
<reference evidence="3" key="1">
    <citation type="journal article" date="2019" name="Int. J. Syst. Evol. Microbiol.">
        <title>The Global Catalogue of Microorganisms (GCM) 10K type strain sequencing project: providing services to taxonomists for standard genome sequencing and annotation.</title>
        <authorList>
            <consortium name="The Broad Institute Genomics Platform"/>
            <consortium name="The Broad Institute Genome Sequencing Center for Infectious Disease"/>
            <person name="Wu L."/>
            <person name="Ma J."/>
        </authorList>
    </citation>
    <scope>NUCLEOTIDE SEQUENCE [LARGE SCALE GENOMIC DNA]</scope>
    <source>
        <strain evidence="3">NBRC 108894</strain>
    </source>
</reference>
<dbReference type="Proteomes" id="UP001157034">
    <property type="component" value="Unassembled WGS sequence"/>
</dbReference>
<evidence type="ECO:0000313" key="2">
    <source>
        <dbReference type="EMBL" id="GMA95614.1"/>
    </source>
</evidence>
<feature type="transmembrane region" description="Helical" evidence="1">
    <location>
        <begin position="6"/>
        <end position="22"/>
    </location>
</feature>
<dbReference type="RefSeq" id="WP_284254355.1">
    <property type="nucleotide sequence ID" value="NZ_BAAAQO010000002.1"/>
</dbReference>
<sequence>MSIVNIGEALLGVALLVWIVYRQMTWTAVDVGRMWRMPAILGLVGVVTLVSSGSTKALTAVDLGLLALELAVAVVTGALMGFVATFRPITEKGLAAWRARRRPGDAAEPTTESRTGWIGLVLWIVMVAVRVGLGFWGHSLGSALAESSGVILLVLAVNRGLRTLVFSLRHDRHLSLAAR</sequence>
<feature type="transmembrane region" description="Helical" evidence="1">
    <location>
        <begin position="34"/>
        <end position="51"/>
    </location>
</feature>
<feature type="transmembrane region" description="Helical" evidence="1">
    <location>
        <begin position="63"/>
        <end position="84"/>
    </location>
</feature>
<proteinExistence type="predicted"/>
<keyword evidence="1" id="KW-0472">Membrane</keyword>
<evidence type="ECO:0000256" key="1">
    <source>
        <dbReference type="SAM" id="Phobius"/>
    </source>
</evidence>
<organism evidence="2 3">
    <name type="scientific">Pseudolysinimonas kribbensis</name>
    <dbReference type="NCBI Taxonomy" id="433641"/>
    <lineage>
        <taxon>Bacteria</taxon>
        <taxon>Bacillati</taxon>
        <taxon>Actinomycetota</taxon>
        <taxon>Actinomycetes</taxon>
        <taxon>Micrococcales</taxon>
        <taxon>Microbacteriaceae</taxon>
        <taxon>Pseudolysinimonas</taxon>
    </lineage>
</organism>
<keyword evidence="3" id="KW-1185">Reference proteome</keyword>
<keyword evidence="1" id="KW-1133">Transmembrane helix</keyword>
<evidence type="ECO:0000313" key="3">
    <source>
        <dbReference type="Proteomes" id="UP001157034"/>
    </source>
</evidence>